<keyword evidence="16" id="KW-1185">Reference proteome</keyword>
<dbReference type="SUPFAM" id="SSF75217">
    <property type="entry name" value="alpha/beta knot"/>
    <property type="match status" value="1"/>
</dbReference>
<organism evidence="15 16">
    <name type="scientific">Ketogulonicigenium vulgare (strain WSH-001)</name>
    <dbReference type="NCBI Taxonomy" id="759362"/>
    <lineage>
        <taxon>Bacteria</taxon>
        <taxon>Pseudomonadati</taxon>
        <taxon>Pseudomonadota</taxon>
        <taxon>Alphaproteobacteria</taxon>
        <taxon>Rhodobacterales</taxon>
        <taxon>Roseobacteraceae</taxon>
        <taxon>Ketogulonicigenium</taxon>
    </lineage>
</organism>
<gene>
    <name evidence="15" type="ordered locus">KVU_0136</name>
</gene>
<evidence type="ECO:0000313" key="16">
    <source>
        <dbReference type="Proteomes" id="UP000000692"/>
    </source>
</evidence>
<evidence type="ECO:0000259" key="13">
    <source>
        <dbReference type="Pfam" id="PF04452"/>
    </source>
</evidence>
<evidence type="ECO:0000256" key="3">
    <source>
        <dbReference type="ARBA" id="ARBA00012328"/>
    </source>
</evidence>
<dbReference type="eggNOG" id="COG1385">
    <property type="taxonomic scope" value="Bacteria"/>
</dbReference>
<dbReference type="AlphaFoldDB" id="F9Y8G6"/>
<dbReference type="GO" id="GO:0005737">
    <property type="term" value="C:cytoplasm"/>
    <property type="evidence" value="ECO:0007669"/>
    <property type="project" value="UniProtKB-SubCell"/>
</dbReference>
<protein>
    <recommendedName>
        <fullName evidence="4 12">Ribosomal RNA small subunit methyltransferase E</fullName>
        <ecNumber evidence="3 12">2.1.1.193</ecNumber>
    </recommendedName>
</protein>
<evidence type="ECO:0000259" key="14">
    <source>
        <dbReference type="Pfam" id="PF20260"/>
    </source>
</evidence>
<dbReference type="Pfam" id="PF04452">
    <property type="entry name" value="Methyltrans_RNA"/>
    <property type="match status" value="1"/>
</dbReference>
<dbReference type="SUPFAM" id="SSF88697">
    <property type="entry name" value="PUA domain-like"/>
    <property type="match status" value="1"/>
</dbReference>
<dbReference type="PATRIC" id="fig|759362.5.peg.144"/>
<comment type="function">
    <text evidence="10 12">Specifically methylates the N3 position of the uracil ring of uridine 1498 (m3U1498) in 16S rRNA. Acts on the fully assembled 30S ribosomal subunit.</text>
</comment>
<sequence length="244" mass="26342">MTSKIRLFVDHPLGPGQTVPLNADQANYLFNVMRLQPGTVLSLINGRDGEWDASVVSAAKRHGTLLASRQTKPLQLPPDLWLAFAPIKKTRTDFIIEKATELGTARMIPILSDHTNSERVRVDRLQAHVIEAVEQCGGTALPEVADPVALSAFLDHFPAGRTLWFCDEALVGQPSGFPADATAGPACILIGPEGGFSARERDRLRTLPFARSIALGPRILRADTAALAALTLWQAGLGDWNSHG</sequence>
<dbReference type="HOGENOM" id="CLU_067442_4_0_5"/>
<dbReference type="InterPro" id="IPR006700">
    <property type="entry name" value="RsmE"/>
</dbReference>
<evidence type="ECO:0000313" key="15">
    <source>
        <dbReference type="EMBL" id="AEM39975.1"/>
    </source>
</evidence>
<evidence type="ECO:0000256" key="12">
    <source>
        <dbReference type="PIRNR" id="PIRNR015601"/>
    </source>
</evidence>
<keyword evidence="5 12" id="KW-0963">Cytoplasm</keyword>
<reference evidence="15 16" key="1">
    <citation type="journal article" date="2011" name="J. Bacteriol.">
        <title>Complete genome sequence of the industrial strain Ketogulonicigenium vulgare WSH-001.</title>
        <authorList>
            <person name="Liu L."/>
            <person name="Li Y."/>
            <person name="Zhang J."/>
            <person name="Zhou Z."/>
            <person name="Liu J."/>
            <person name="Li X."/>
            <person name="Zhou J."/>
            <person name="Du G."/>
            <person name="Wang L."/>
            <person name="Chen J."/>
        </authorList>
    </citation>
    <scope>NUCLEOTIDE SEQUENCE [LARGE SCALE GENOMIC DNA]</scope>
    <source>
        <strain evidence="15 16">WSH-001</strain>
    </source>
</reference>
<dbReference type="Pfam" id="PF20260">
    <property type="entry name" value="PUA_4"/>
    <property type="match status" value="1"/>
</dbReference>
<evidence type="ECO:0000256" key="8">
    <source>
        <dbReference type="ARBA" id="ARBA00022679"/>
    </source>
</evidence>
<dbReference type="RefSeq" id="WP_013383391.1">
    <property type="nucleotide sequence ID" value="NC_017384.1"/>
</dbReference>
<dbReference type="InterPro" id="IPR046886">
    <property type="entry name" value="RsmE_MTase_dom"/>
</dbReference>
<evidence type="ECO:0000256" key="9">
    <source>
        <dbReference type="ARBA" id="ARBA00022691"/>
    </source>
</evidence>
<dbReference type="Proteomes" id="UP000000692">
    <property type="component" value="Chromosome"/>
</dbReference>
<comment type="subcellular location">
    <subcellularLocation>
        <location evidence="1 12">Cytoplasm</location>
    </subcellularLocation>
</comment>
<accession>F9Y8G6</accession>
<dbReference type="NCBIfam" id="NF008696">
    <property type="entry name" value="PRK11713.3-5"/>
    <property type="match status" value="1"/>
</dbReference>
<dbReference type="KEGG" id="kvl:KVU_0136"/>
<proteinExistence type="inferred from homology"/>
<evidence type="ECO:0000256" key="11">
    <source>
        <dbReference type="ARBA" id="ARBA00047944"/>
    </source>
</evidence>
<evidence type="ECO:0000256" key="5">
    <source>
        <dbReference type="ARBA" id="ARBA00022490"/>
    </source>
</evidence>
<dbReference type="NCBIfam" id="TIGR00046">
    <property type="entry name" value="RsmE family RNA methyltransferase"/>
    <property type="match status" value="1"/>
</dbReference>
<dbReference type="EC" id="2.1.1.193" evidence="3 12"/>
<evidence type="ECO:0000256" key="2">
    <source>
        <dbReference type="ARBA" id="ARBA00005528"/>
    </source>
</evidence>
<dbReference type="InterPro" id="IPR046887">
    <property type="entry name" value="RsmE_PUA-like"/>
</dbReference>
<evidence type="ECO:0000256" key="4">
    <source>
        <dbReference type="ARBA" id="ARBA00013673"/>
    </source>
</evidence>
<name>F9Y8G6_KETVW</name>
<keyword evidence="9 12" id="KW-0949">S-adenosyl-L-methionine</keyword>
<evidence type="ECO:0000256" key="1">
    <source>
        <dbReference type="ARBA" id="ARBA00004496"/>
    </source>
</evidence>
<keyword evidence="6 12" id="KW-0698">rRNA processing</keyword>
<dbReference type="Gene3D" id="3.40.1280.10">
    <property type="match status" value="1"/>
</dbReference>
<dbReference type="InterPro" id="IPR015947">
    <property type="entry name" value="PUA-like_sf"/>
</dbReference>
<dbReference type="GO" id="GO:0070475">
    <property type="term" value="P:rRNA base methylation"/>
    <property type="evidence" value="ECO:0007669"/>
    <property type="project" value="TreeGrafter"/>
</dbReference>
<dbReference type="InterPro" id="IPR029026">
    <property type="entry name" value="tRNA_m1G_MTases_N"/>
</dbReference>
<feature type="domain" description="Ribosomal RNA small subunit methyltransferase E methyltransferase" evidence="13">
    <location>
        <begin position="77"/>
        <end position="234"/>
    </location>
</feature>
<dbReference type="PIRSF" id="PIRSF015601">
    <property type="entry name" value="MTase_slr0722"/>
    <property type="match status" value="1"/>
</dbReference>
<comment type="similarity">
    <text evidence="2 12">Belongs to the RNA methyltransferase RsmE family.</text>
</comment>
<evidence type="ECO:0000256" key="7">
    <source>
        <dbReference type="ARBA" id="ARBA00022603"/>
    </source>
</evidence>
<evidence type="ECO:0000256" key="6">
    <source>
        <dbReference type="ARBA" id="ARBA00022552"/>
    </source>
</evidence>
<dbReference type="Gene3D" id="2.40.240.20">
    <property type="entry name" value="Hypothetical PUA domain-like, domain 1"/>
    <property type="match status" value="1"/>
</dbReference>
<dbReference type="CDD" id="cd18084">
    <property type="entry name" value="RsmE-like"/>
    <property type="match status" value="1"/>
</dbReference>
<evidence type="ECO:0000256" key="10">
    <source>
        <dbReference type="ARBA" id="ARBA00025699"/>
    </source>
</evidence>
<dbReference type="EMBL" id="CP002018">
    <property type="protein sequence ID" value="AEM39975.1"/>
    <property type="molecule type" value="Genomic_DNA"/>
</dbReference>
<dbReference type="OrthoDB" id="9815641at2"/>
<dbReference type="PANTHER" id="PTHR30027:SF3">
    <property type="entry name" value="16S RRNA (URACIL(1498)-N(3))-METHYLTRANSFERASE"/>
    <property type="match status" value="1"/>
</dbReference>
<keyword evidence="8 12" id="KW-0808">Transferase</keyword>
<dbReference type="GO" id="GO:0070042">
    <property type="term" value="F:rRNA (uridine-N3-)-methyltransferase activity"/>
    <property type="evidence" value="ECO:0007669"/>
    <property type="project" value="TreeGrafter"/>
</dbReference>
<feature type="domain" description="Ribosomal RNA small subunit methyltransferase E PUA-like" evidence="14">
    <location>
        <begin position="21"/>
        <end position="62"/>
    </location>
</feature>
<comment type="catalytic activity">
    <reaction evidence="11 12">
        <text>uridine(1498) in 16S rRNA + S-adenosyl-L-methionine = N(3)-methyluridine(1498) in 16S rRNA + S-adenosyl-L-homocysteine + H(+)</text>
        <dbReference type="Rhea" id="RHEA:42920"/>
        <dbReference type="Rhea" id="RHEA-COMP:10283"/>
        <dbReference type="Rhea" id="RHEA-COMP:10284"/>
        <dbReference type="ChEBI" id="CHEBI:15378"/>
        <dbReference type="ChEBI" id="CHEBI:57856"/>
        <dbReference type="ChEBI" id="CHEBI:59789"/>
        <dbReference type="ChEBI" id="CHEBI:65315"/>
        <dbReference type="ChEBI" id="CHEBI:74502"/>
        <dbReference type="EC" id="2.1.1.193"/>
    </reaction>
</comment>
<keyword evidence="7 12" id="KW-0489">Methyltransferase</keyword>
<dbReference type="InterPro" id="IPR029028">
    <property type="entry name" value="Alpha/beta_knot_MTases"/>
</dbReference>
<dbReference type="PANTHER" id="PTHR30027">
    <property type="entry name" value="RIBOSOMAL RNA SMALL SUBUNIT METHYLTRANSFERASE E"/>
    <property type="match status" value="1"/>
</dbReference>